<name>A0A381QJS4_9ZZZZ</name>
<dbReference type="AlphaFoldDB" id="A0A381QJS4"/>
<dbReference type="EMBL" id="UINC01001393">
    <property type="protein sequence ID" value="SUZ79592.1"/>
    <property type="molecule type" value="Genomic_DNA"/>
</dbReference>
<sequence>MDLILSLFMPELPLIRQQVRDHFQFFRHPHMYLMMRTMRLRSSTCRHQDLFIHV</sequence>
<proteinExistence type="predicted"/>
<accession>A0A381QJS4</accession>
<evidence type="ECO:0000313" key="1">
    <source>
        <dbReference type="EMBL" id="SUZ79592.1"/>
    </source>
</evidence>
<protein>
    <submittedName>
        <fullName evidence="1">Uncharacterized protein</fullName>
    </submittedName>
</protein>
<reference evidence="1" key="1">
    <citation type="submission" date="2018-05" db="EMBL/GenBank/DDBJ databases">
        <authorList>
            <person name="Lanie J.A."/>
            <person name="Ng W.-L."/>
            <person name="Kazmierczak K.M."/>
            <person name="Andrzejewski T.M."/>
            <person name="Davidsen T.M."/>
            <person name="Wayne K.J."/>
            <person name="Tettelin H."/>
            <person name="Glass J.I."/>
            <person name="Rusch D."/>
            <person name="Podicherti R."/>
            <person name="Tsui H.-C.T."/>
            <person name="Winkler M.E."/>
        </authorList>
    </citation>
    <scope>NUCLEOTIDE SEQUENCE</scope>
</reference>
<organism evidence="1">
    <name type="scientific">marine metagenome</name>
    <dbReference type="NCBI Taxonomy" id="408172"/>
    <lineage>
        <taxon>unclassified sequences</taxon>
        <taxon>metagenomes</taxon>
        <taxon>ecological metagenomes</taxon>
    </lineage>
</organism>
<gene>
    <name evidence="1" type="ORF">METZ01_LOCUS32446</name>
</gene>